<evidence type="ECO:0000313" key="3">
    <source>
        <dbReference type="EMBL" id="MBB3764749.1"/>
    </source>
</evidence>
<proteinExistence type="predicted"/>
<dbReference type="InterPro" id="IPR025514">
    <property type="entry name" value="DUF4402"/>
</dbReference>
<feature type="region of interest" description="Disordered" evidence="1">
    <location>
        <begin position="61"/>
        <end position="82"/>
    </location>
</feature>
<feature type="compositionally biased region" description="Polar residues" evidence="1">
    <location>
        <begin position="61"/>
        <end position="73"/>
    </location>
</feature>
<name>A0A839Z060_9SPHN</name>
<accession>A0A839Z060</accession>
<evidence type="ECO:0000256" key="2">
    <source>
        <dbReference type="SAM" id="SignalP"/>
    </source>
</evidence>
<keyword evidence="2" id="KW-0732">Signal</keyword>
<dbReference type="AlphaFoldDB" id="A0A839Z060"/>
<evidence type="ECO:0000256" key="1">
    <source>
        <dbReference type="SAM" id="MobiDB-lite"/>
    </source>
</evidence>
<feature type="chain" id="PRO_5032846954" description="DUF4402 domain-containing protein" evidence="2">
    <location>
        <begin position="23"/>
        <end position="171"/>
    </location>
</feature>
<organism evidence="3 4">
    <name type="scientific">Sphingomicrobium lutaoense</name>
    <dbReference type="NCBI Taxonomy" id="515949"/>
    <lineage>
        <taxon>Bacteria</taxon>
        <taxon>Pseudomonadati</taxon>
        <taxon>Pseudomonadota</taxon>
        <taxon>Alphaproteobacteria</taxon>
        <taxon>Sphingomonadales</taxon>
        <taxon>Sphingomonadaceae</taxon>
        <taxon>Sphingomicrobium</taxon>
    </lineage>
</organism>
<dbReference type="Proteomes" id="UP000578569">
    <property type="component" value="Unassembled WGS sequence"/>
</dbReference>
<dbReference type="RefSeq" id="WP_183934124.1">
    <property type="nucleotide sequence ID" value="NZ_JACICF010000002.1"/>
</dbReference>
<protein>
    <recommendedName>
        <fullName evidence="5">DUF4402 domain-containing protein</fullName>
    </recommendedName>
</protein>
<dbReference type="EMBL" id="JACICF010000002">
    <property type="protein sequence ID" value="MBB3764749.1"/>
    <property type="molecule type" value="Genomic_DNA"/>
</dbReference>
<keyword evidence="4" id="KW-1185">Reference proteome</keyword>
<dbReference type="Pfam" id="PF14352">
    <property type="entry name" value="DUF4402"/>
    <property type="match status" value="1"/>
</dbReference>
<evidence type="ECO:0000313" key="4">
    <source>
        <dbReference type="Proteomes" id="UP000578569"/>
    </source>
</evidence>
<feature type="signal peptide" evidence="2">
    <location>
        <begin position="1"/>
        <end position="22"/>
    </location>
</feature>
<reference evidence="3 4" key="1">
    <citation type="submission" date="2020-08" db="EMBL/GenBank/DDBJ databases">
        <title>Genomic Encyclopedia of Type Strains, Phase IV (KMG-IV): sequencing the most valuable type-strain genomes for metagenomic binning, comparative biology and taxonomic classification.</title>
        <authorList>
            <person name="Goeker M."/>
        </authorList>
    </citation>
    <scope>NUCLEOTIDE SEQUENCE [LARGE SCALE GENOMIC DNA]</scope>
    <source>
        <strain evidence="3 4">DSM 24194</strain>
    </source>
</reference>
<sequence>MDQKLCIIAACTAALAATPAHAAPVSNSDGTARVRILEPLAIFKVDDLDFGTVVISNTQGGTVTMPSNGNPRSFSGGAEGVPGDPGNRAQFTVVGNPGQEIILTHSVPLTLTNAAGDDILVINMWLNGSPLRTLSPVDGREQVYLGGTLSLAADQPEGLYEASFTVTVDYR</sequence>
<comment type="caution">
    <text evidence="3">The sequence shown here is derived from an EMBL/GenBank/DDBJ whole genome shotgun (WGS) entry which is preliminary data.</text>
</comment>
<gene>
    <name evidence="3" type="ORF">FHS50_001811</name>
</gene>
<evidence type="ECO:0008006" key="5">
    <source>
        <dbReference type="Google" id="ProtNLM"/>
    </source>
</evidence>